<name>A0A0F9NPX4_9ZZZZ</name>
<dbReference type="EMBL" id="LAZR01003854">
    <property type="protein sequence ID" value="KKN14087.1"/>
    <property type="molecule type" value="Genomic_DNA"/>
</dbReference>
<protein>
    <recommendedName>
        <fullName evidence="2">HTH marR-type domain-containing protein</fullName>
    </recommendedName>
</protein>
<dbReference type="InterPro" id="IPR036390">
    <property type="entry name" value="WH_DNA-bd_sf"/>
</dbReference>
<gene>
    <name evidence="1" type="ORF">LCGC14_0999820</name>
</gene>
<accession>A0A0F9NPX4</accession>
<dbReference type="SUPFAM" id="SSF46785">
    <property type="entry name" value="Winged helix' DNA-binding domain"/>
    <property type="match status" value="1"/>
</dbReference>
<comment type="caution">
    <text evidence="1">The sequence shown here is derived from an EMBL/GenBank/DDBJ whole genome shotgun (WGS) entry which is preliminary data.</text>
</comment>
<evidence type="ECO:0000313" key="1">
    <source>
        <dbReference type="EMBL" id="KKN14087.1"/>
    </source>
</evidence>
<organism evidence="1">
    <name type="scientific">marine sediment metagenome</name>
    <dbReference type="NCBI Taxonomy" id="412755"/>
    <lineage>
        <taxon>unclassified sequences</taxon>
        <taxon>metagenomes</taxon>
        <taxon>ecological metagenomes</taxon>
    </lineage>
</organism>
<dbReference type="AlphaFoldDB" id="A0A0F9NPX4"/>
<sequence length="80" mass="9313">MPKKIKLGKNEKRILQKLKKHKKLRSKKIFPNRKTPSNSFKSLEKKGLIKWEGGVSRKKGEGNLGYLWSVTPKGRKQKKL</sequence>
<evidence type="ECO:0008006" key="2">
    <source>
        <dbReference type="Google" id="ProtNLM"/>
    </source>
</evidence>
<reference evidence="1" key="1">
    <citation type="journal article" date="2015" name="Nature">
        <title>Complex archaea that bridge the gap between prokaryotes and eukaryotes.</title>
        <authorList>
            <person name="Spang A."/>
            <person name="Saw J.H."/>
            <person name="Jorgensen S.L."/>
            <person name="Zaremba-Niedzwiedzka K."/>
            <person name="Martijn J."/>
            <person name="Lind A.E."/>
            <person name="van Eijk R."/>
            <person name="Schleper C."/>
            <person name="Guy L."/>
            <person name="Ettema T.J."/>
        </authorList>
    </citation>
    <scope>NUCLEOTIDE SEQUENCE</scope>
</reference>
<proteinExistence type="predicted"/>